<keyword evidence="2" id="KW-1185">Reference proteome</keyword>
<reference evidence="3" key="1">
    <citation type="submission" date="2025-08" db="UniProtKB">
        <authorList>
            <consortium name="RefSeq"/>
        </authorList>
    </citation>
    <scope>IDENTIFICATION</scope>
    <source>
        <tissue evidence="3">Gonads</tissue>
    </source>
</reference>
<dbReference type="InterPro" id="IPR035234">
    <property type="entry name" value="IgGFc-bd_N"/>
</dbReference>
<dbReference type="InterPro" id="IPR036262">
    <property type="entry name" value="Resistin-like_sf"/>
</dbReference>
<dbReference type="Gene3D" id="2.10.50.10">
    <property type="entry name" value="Tumor Necrosis Factor Receptor, subunit A, domain 2"/>
    <property type="match status" value="1"/>
</dbReference>
<dbReference type="SMART" id="SM00473">
    <property type="entry name" value="PAN_AP"/>
    <property type="match status" value="4"/>
</dbReference>
<dbReference type="PANTHER" id="PTHR46534:SF2">
    <property type="entry name" value="VWFD DOMAIN-CONTAINING PROTEIN"/>
    <property type="match status" value="1"/>
</dbReference>
<dbReference type="OrthoDB" id="5867217at2759"/>
<dbReference type="InParanoid" id="A0A1S3KC90"/>
<dbReference type="GO" id="GO:0005179">
    <property type="term" value="F:hormone activity"/>
    <property type="evidence" value="ECO:0007669"/>
    <property type="project" value="InterPro"/>
</dbReference>
<dbReference type="SMART" id="SM01411">
    <property type="entry name" value="Ephrin_rec_like"/>
    <property type="match status" value="2"/>
</dbReference>
<dbReference type="Pfam" id="PF07699">
    <property type="entry name" value="Ephrin_rec_like"/>
    <property type="match status" value="1"/>
</dbReference>
<dbReference type="Proteomes" id="UP000085678">
    <property type="component" value="Unplaced"/>
</dbReference>
<dbReference type="PANTHER" id="PTHR46534">
    <property type="entry name" value="IGGFC_BINDING DOMAIN-CONTAINING PROTEIN"/>
    <property type="match status" value="1"/>
</dbReference>
<gene>
    <name evidence="3" type="primary">LOC106180721</name>
</gene>
<dbReference type="Pfam" id="PF17517">
    <property type="entry name" value="IgGFc_binding"/>
    <property type="match status" value="1"/>
</dbReference>
<proteinExistence type="predicted"/>
<feature type="domain" description="Apple" evidence="1">
    <location>
        <begin position="74"/>
        <end position="163"/>
    </location>
</feature>
<feature type="domain" description="Apple" evidence="1">
    <location>
        <begin position="172"/>
        <end position="252"/>
    </location>
</feature>
<organism evidence="2 3">
    <name type="scientific">Lingula anatina</name>
    <name type="common">Brachiopod</name>
    <name type="synonym">Lingula unguis</name>
    <dbReference type="NCBI Taxonomy" id="7574"/>
    <lineage>
        <taxon>Eukaryota</taxon>
        <taxon>Metazoa</taxon>
        <taxon>Spiralia</taxon>
        <taxon>Lophotrochozoa</taxon>
        <taxon>Brachiopoda</taxon>
        <taxon>Linguliformea</taxon>
        <taxon>Lingulata</taxon>
        <taxon>Lingulida</taxon>
        <taxon>Linguloidea</taxon>
        <taxon>Lingulidae</taxon>
        <taxon>Lingula</taxon>
    </lineage>
</organism>
<name>A0A1S3KC90_LINAN</name>
<dbReference type="SUPFAM" id="SSF111423">
    <property type="entry name" value="Resistin"/>
    <property type="match status" value="1"/>
</dbReference>
<dbReference type="PROSITE" id="PS50948">
    <property type="entry name" value="PAN"/>
    <property type="match status" value="3"/>
</dbReference>
<accession>A0A1S3KC90</accession>
<dbReference type="STRING" id="7574.A0A1S3KC90"/>
<dbReference type="Pfam" id="PF14295">
    <property type="entry name" value="PAN_4"/>
    <property type="match status" value="2"/>
</dbReference>
<dbReference type="GeneID" id="106180721"/>
<evidence type="ECO:0000259" key="1">
    <source>
        <dbReference type="PROSITE" id="PS50948"/>
    </source>
</evidence>
<dbReference type="Gene3D" id="3.50.4.10">
    <property type="entry name" value="Hepatocyte Growth Factor"/>
    <property type="match status" value="3"/>
</dbReference>
<evidence type="ECO:0000313" key="3">
    <source>
        <dbReference type="RefSeq" id="XP_013420250.1"/>
    </source>
</evidence>
<dbReference type="GO" id="GO:0005576">
    <property type="term" value="C:extracellular region"/>
    <property type="evidence" value="ECO:0007669"/>
    <property type="project" value="InterPro"/>
</dbReference>
<dbReference type="Pfam" id="PF00024">
    <property type="entry name" value="PAN_1"/>
    <property type="match status" value="3"/>
</dbReference>
<dbReference type="KEGG" id="lak:106180721"/>
<dbReference type="SUPFAM" id="SSF57414">
    <property type="entry name" value="Hairpin loop containing domain-like"/>
    <property type="match status" value="3"/>
</dbReference>
<evidence type="ECO:0000313" key="2">
    <source>
        <dbReference type="Proteomes" id="UP000085678"/>
    </source>
</evidence>
<feature type="domain" description="Apple" evidence="1">
    <location>
        <begin position="369"/>
        <end position="447"/>
    </location>
</feature>
<dbReference type="InterPro" id="IPR003609">
    <property type="entry name" value="Pan_app"/>
</dbReference>
<dbReference type="CDD" id="cd01099">
    <property type="entry name" value="PAN_AP_HGF"/>
    <property type="match status" value="3"/>
</dbReference>
<dbReference type="InterPro" id="IPR011641">
    <property type="entry name" value="Tyr-kin_ephrin_A/B_rcpt-like"/>
</dbReference>
<protein>
    <submittedName>
        <fullName evidence="3">Uncharacterized protein LOC106180721</fullName>
    </submittedName>
</protein>
<dbReference type="AlphaFoldDB" id="A0A1S3KC90"/>
<sequence length="1059" mass="114993">MKFCFVPGPDYRTFMQCKDLPDGDPYTGVTCPADEYPTMTQCACGYCGPWWMSGNNTCSCDTSVTSDWVTGQCCRFLFSPRTGGNIADKYIRWQGAYTSGHDDWSKGSTTLTECLQHCENQVGCRSLNWNPSTGACILSKENHRTAPSSIQTQGSYDLYERYNAALEDHPSLVRNYFHHIEGYAVAGYNVLSSAMAVTVDTCLLLCLENPDCKSVDYDYVSSAGCWLNSETRISMPSSFNMYYNYDYYEFIDNGDPQLSCNEVTETGNYAYCGMIGTWMEHFNMIEYGALAGYNNVLNYGTTINDCLQLCHDNSNCKTIDQRNIDSGSSDYVCDLSYDTRFTVGSSSDFMTGTWPSYNNFVFKGFRGDYLKDSFQHIPGHYVMWSTLSTLTKTVAECMALCYNNAYCRGFDYRSSDSTCTLKNQNRFSQPAKFFVADANWDHYEFIGSRACPPGTYSPTGYYGKVRCTPCPLGTYSSDRGSTECKVCPTGHISNQTGQMTCVLCPYNGVTDELKQKCMPCKAGYVTDGRASQFCRRSNCQAPGVAACQGQSCTEGRSSAGSSFVVMFPETLSPNATLKLFFSADPSESASVTVTSPGWSSPAISETVTVSSTGTTNVVIPRELMMTGTSKSSTGLLISSSAQISVHGVLSSSGDGQGDWFQVLPTASLGLEHYATCWTPGPGDKTLIGIVATADNTLLVITLTAAVTLDGQDYMDGQKIIVTLNQHETLQLQSDGDLTGSHISADKSVAVLSGNMALNVTAGQHQNQTGTSVEPMLPVATWGTVFAKPSVPTGRVDFVLIMSSLEHTVLTMKDGRTMKLVKRGQKIIMEHVSGESEFYITASKPVQAVAFISGGDVAPPAMLLLPPFDQGGNHFSIGLPSTSRITVLVDPCQASGMRINGHSLPPDTLATPFPSAQNATMVALTFYAHAGLFTLSHAGGHGFVAQAHHDEIVGAFSIGVLLNVRNSVTRRTFQKPHRFGTGYAISDNSKILGTKSVRHLIVCLNLCMEDPTCHSVVHAFAGANKGQCELVAHNVADLADAVFTQTDVHEIYQDVVIVTV</sequence>
<dbReference type="RefSeq" id="XP_013420250.1">
    <property type="nucleotide sequence ID" value="XM_013564796.1"/>
</dbReference>